<keyword evidence="3 5" id="KW-1133">Transmembrane helix</keyword>
<dbReference type="InterPro" id="IPR000515">
    <property type="entry name" value="MetI-like"/>
</dbReference>
<feature type="transmembrane region" description="Helical" evidence="5">
    <location>
        <begin position="201"/>
        <end position="222"/>
    </location>
</feature>
<name>A0ABT3N7A1_9BACT</name>
<dbReference type="Proteomes" id="UP001209681">
    <property type="component" value="Unassembled WGS sequence"/>
</dbReference>
<comment type="caution">
    <text evidence="7">The sequence shown here is derived from an EMBL/GenBank/DDBJ whole genome shotgun (WGS) entry which is preliminary data.</text>
</comment>
<keyword evidence="2 5" id="KW-0812">Transmembrane</keyword>
<evidence type="ECO:0000256" key="3">
    <source>
        <dbReference type="ARBA" id="ARBA00022989"/>
    </source>
</evidence>
<reference evidence="7 8" key="1">
    <citation type="submission" date="2022-11" db="EMBL/GenBank/DDBJ databases">
        <title>Desulfobotulus tamanensis H1 sp. nov. - anaerobic, alkaliphilic, sulphate reducing bacterium isolated from terrestrial mud volcano.</title>
        <authorList>
            <person name="Frolova A."/>
            <person name="Merkel A.Y."/>
            <person name="Slobodkin A.I."/>
        </authorList>
    </citation>
    <scope>NUCLEOTIDE SEQUENCE [LARGE SCALE GENOMIC DNA]</scope>
    <source>
        <strain evidence="7 8">H1</strain>
    </source>
</reference>
<keyword evidence="4 5" id="KW-0472">Membrane</keyword>
<dbReference type="InterPro" id="IPR049783">
    <property type="entry name" value="ABC_perm_TupB-like"/>
</dbReference>
<evidence type="ECO:0000259" key="6">
    <source>
        <dbReference type="PROSITE" id="PS50928"/>
    </source>
</evidence>
<keyword evidence="5" id="KW-0813">Transport</keyword>
<dbReference type="CDD" id="cd06261">
    <property type="entry name" value="TM_PBP2"/>
    <property type="match status" value="1"/>
</dbReference>
<evidence type="ECO:0000313" key="7">
    <source>
        <dbReference type="EMBL" id="MCW7753336.1"/>
    </source>
</evidence>
<accession>A0ABT3N7A1</accession>
<sequence length="233" mass="24941">MDFLVRSLTEAFCMILSFDAELYAIIGLSLYVSFFAVLFASLLGIPMGFWLAVSSFPGKRGVITLVNTCLALPTVVIGLFVYVFLSRSGPFGFLGWLYTPKAIIIGQLILILPWVVSLTLTAVNRVDARYYRTALTLGATALGASLTVVREARFGILAAVIAAFARAIAEIGIAMMLGGNIRGFTRTMTTAMALEHNKGEFVLAVALGLVLLAVSLAMNVVLQMAQGRYGEGA</sequence>
<comment type="similarity">
    <text evidence="5">Belongs to the binding-protein-dependent transport system permease family.</text>
</comment>
<feature type="transmembrane region" description="Helical" evidence="5">
    <location>
        <begin position="155"/>
        <end position="180"/>
    </location>
</feature>
<evidence type="ECO:0000256" key="1">
    <source>
        <dbReference type="ARBA" id="ARBA00004651"/>
    </source>
</evidence>
<feature type="transmembrane region" description="Helical" evidence="5">
    <location>
        <begin position="130"/>
        <end position="149"/>
    </location>
</feature>
<dbReference type="PROSITE" id="PS50928">
    <property type="entry name" value="ABC_TM1"/>
    <property type="match status" value="1"/>
</dbReference>
<evidence type="ECO:0000313" key="8">
    <source>
        <dbReference type="Proteomes" id="UP001209681"/>
    </source>
</evidence>
<feature type="transmembrane region" description="Helical" evidence="5">
    <location>
        <begin position="104"/>
        <end position="123"/>
    </location>
</feature>
<proteinExistence type="inferred from homology"/>
<dbReference type="RefSeq" id="WP_265424206.1">
    <property type="nucleotide sequence ID" value="NZ_JAPFPW010000004.1"/>
</dbReference>
<dbReference type="Pfam" id="PF00528">
    <property type="entry name" value="BPD_transp_1"/>
    <property type="match status" value="1"/>
</dbReference>
<evidence type="ECO:0000256" key="4">
    <source>
        <dbReference type="ARBA" id="ARBA00023136"/>
    </source>
</evidence>
<comment type="subcellular location">
    <subcellularLocation>
        <location evidence="1 5">Cell membrane</location>
        <topology evidence="1 5">Multi-pass membrane protein</topology>
    </subcellularLocation>
</comment>
<protein>
    <submittedName>
        <fullName evidence="7">ABC transporter permease</fullName>
    </submittedName>
</protein>
<dbReference type="SUPFAM" id="SSF161098">
    <property type="entry name" value="MetI-like"/>
    <property type="match status" value="1"/>
</dbReference>
<evidence type="ECO:0000256" key="2">
    <source>
        <dbReference type="ARBA" id="ARBA00022692"/>
    </source>
</evidence>
<feature type="domain" description="ABC transmembrane type-1" evidence="6">
    <location>
        <begin position="26"/>
        <end position="222"/>
    </location>
</feature>
<dbReference type="EMBL" id="JAPFPW010000004">
    <property type="protein sequence ID" value="MCW7753336.1"/>
    <property type="molecule type" value="Genomic_DNA"/>
</dbReference>
<dbReference type="Gene3D" id="1.10.3720.10">
    <property type="entry name" value="MetI-like"/>
    <property type="match status" value="1"/>
</dbReference>
<dbReference type="NCBIfam" id="NF038017">
    <property type="entry name" value="ABC_perm1"/>
    <property type="match status" value="1"/>
</dbReference>
<keyword evidence="8" id="KW-1185">Reference proteome</keyword>
<evidence type="ECO:0000256" key="5">
    <source>
        <dbReference type="RuleBase" id="RU363032"/>
    </source>
</evidence>
<feature type="transmembrane region" description="Helical" evidence="5">
    <location>
        <begin position="62"/>
        <end position="84"/>
    </location>
</feature>
<dbReference type="PANTHER" id="PTHR43632:SF1">
    <property type="entry name" value="PERMEASE COMPONENT OF TUNGSTATE ABC TRANSPORTER"/>
    <property type="match status" value="1"/>
</dbReference>
<organism evidence="7 8">
    <name type="scientific">Desulfobotulus pelophilus</name>
    <dbReference type="NCBI Taxonomy" id="2823377"/>
    <lineage>
        <taxon>Bacteria</taxon>
        <taxon>Pseudomonadati</taxon>
        <taxon>Thermodesulfobacteriota</taxon>
        <taxon>Desulfobacteria</taxon>
        <taxon>Desulfobacterales</taxon>
        <taxon>Desulfobacteraceae</taxon>
        <taxon>Desulfobotulus</taxon>
    </lineage>
</organism>
<dbReference type="PANTHER" id="PTHR43632">
    <property type="entry name" value="PERMEASE COMPONENT OF TUNGSTATE ABC TRANSPORTER"/>
    <property type="match status" value="1"/>
</dbReference>
<dbReference type="InterPro" id="IPR035906">
    <property type="entry name" value="MetI-like_sf"/>
</dbReference>
<gene>
    <name evidence="7" type="ORF">OOT00_04965</name>
</gene>
<feature type="transmembrane region" description="Helical" evidence="5">
    <location>
        <begin position="22"/>
        <end position="50"/>
    </location>
</feature>